<evidence type="ECO:0000259" key="2">
    <source>
        <dbReference type="Pfam" id="PF05662"/>
    </source>
</evidence>
<dbReference type="SUPFAM" id="SSF101967">
    <property type="entry name" value="Adhesin YadA, collagen-binding domain"/>
    <property type="match status" value="1"/>
</dbReference>
<sequence length="480" mass="48873">MQLRGFPTDGTPSLSYLGKPTGSIIGTIPGPAGDSAYQLALKNGFVGSVSEWLASLKGEKGDDGDQGPAGTGVVEMQAALDLKADKSEVVHNTGNETISGAKTFTAPVVTRAEYGRLEAINTSTEQYSNAAVNLYNPAETMTDEAGISLQAYVDDSGTSKAGGQFAWIDRAGSWLSSIMSFVPGLFTFWQPVDMGSHKITNVADGTDSGDAVNKGQLDTKLDQAQVDARVAIGTAALVDQAPATMDTLNELASALGDDPNFATTVATQIGTKADSARTVSAGTGLTGGGDLTADRTLAVDFGTGAGKVTQGNDPRLSDTRTPTDGSVTAAKLSGSGDGVLAVLSGSLVRAGAPLGNLVGDSATQTLTNKRITPRVGSTVSSATPAINTDNYDQFNITALATAITSMSSGLTGTPTDGQKLLIRIKDSGTARAITWGSSFLSSGAAPLLATTVAGKTHLVGLVYDSVVSKWVCIAVDAAGY</sequence>
<gene>
    <name evidence="3" type="ORF">R4F53_00640</name>
</gene>
<dbReference type="RefSeq" id="WP_317727124.1">
    <property type="nucleotide sequence ID" value="NZ_JAWLLC010000002.1"/>
</dbReference>
<proteinExistence type="predicted"/>
<accession>A0AAE4U233</accession>
<dbReference type="InterPro" id="IPR008635">
    <property type="entry name" value="Coiled_stalk_dom"/>
</dbReference>
<dbReference type="Gene3D" id="6.10.140.2190">
    <property type="match status" value="1"/>
</dbReference>
<dbReference type="Pfam" id="PF05662">
    <property type="entry name" value="YadA_stalk"/>
    <property type="match status" value="1"/>
</dbReference>
<dbReference type="Proteomes" id="UP001187143">
    <property type="component" value="Unassembled WGS sequence"/>
</dbReference>
<protein>
    <recommendedName>
        <fullName evidence="2">Trimeric autotransporter adhesin YadA-like stalk domain-containing protein</fullName>
    </recommendedName>
</protein>
<feature type="domain" description="Trimeric autotransporter adhesin YadA-like stalk" evidence="2">
    <location>
        <begin position="198"/>
        <end position="219"/>
    </location>
</feature>
<dbReference type="GO" id="GO:0019867">
    <property type="term" value="C:outer membrane"/>
    <property type="evidence" value="ECO:0007669"/>
    <property type="project" value="InterPro"/>
</dbReference>
<dbReference type="SUPFAM" id="SSF69349">
    <property type="entry name" value="Phage fibre proteins"/>
    <property type="match status" value="1"/>
</dbReference>
<dbReference type="InterPro" id="IPR011049">
    <property type="entry name" value="Serralysin-like_metalloprot_C"/>
</dbReference>
<comment type="caution">
    <text evidence="3">The sequence shown here is derived from an EMBL/GenBank/DDBJ whole genome shotgun (WGS) entry which is preliminary data.</text>
</comment>
<dbReference type="AlphaFoldDB" id="A0AAE4U233"/>
<evidence type="ECO:0000313" key="4">
    <source>
        <dbReference type="Proteomes" id="UP001187143"/>
    </source>
</evidence>
<evidence type="ECO:0000313" key="3">
    <source>
        <dbReference type="EMBL" id="MDV7010815.1"/>
    </source>
</evidence>
<reference evidence="3" key="1">
    <citation type="submission" date="2023-10" db="EMBL/GenBank/DDBJ databases">
        <title>Characterization and genome sequence of Mycobacterium intracellulare ABSURDO, a novel pathogenic isolate with three colony morphotypes that vary in growth and acid-fastness.</title>
        <authorList>
            <person name="Jude B.A."/>
            <person name="Robinson R.T."/>
        </authorList>
    </citation>
    <scope>NUCLEOTIDE SEQUENCE</scope>
    <source>
        <strain evidence="3">ABSURDO Component B</strain>
    </source>
</reference>
<dbReference type="EMBL" id="JAWLLD010000001">
    <property type="protein sequence ID" value="MDV7010815.1"/>
    <property type="molecule type" value="Genomic_DNA"/>
</dbReference>
<organism evidence="3 4">
    <name type="scientific">Mycobacterium intracellulare</name>
    <dbReference type="NCBI Taxonomy" id="1767"/>
    <lineage>
        <taxon>Bacteria</taxon>
        <taxon>Bacillati</taxon>
        <taxon>Actinomycetota</taxon>
        <taxon>Actinomycetes</taxon>
        <taxon>Mycobacteriales</taxon>
        <taxon>Mycobacteriaceae</taxon>
        <taxon>Mycobacterium</taxon>
        <taxon>Mycobacterium avium complex (MAC)</taxon>
    </lineage>
</organism>
<feature type="region of interest" description="Disordered" evidence="1">
    <location>
        <begin position="305"/>
        <end position="326"/>
    </location>
</feature>
<name>A0AAE4U233_MYCIT</name>
<evidence type="ECO:0000256" key="1">
    <source>
        <dbReference type="SAM" id="MobiDB-lite"/>
    </source>
</evidence>